<reference evidence="1 2" key="1">
    <citation type="journal article" date="2019" name="Int. J. Syst. Evol. Microbiol.">
        <title>The Global Catalogue of Microorganisms (GCM) 10K type strain sequencing project: providing services to taxonomists for standard genome sequencing and annotation.</title>
        <authorList>
            <consortium name="The Broad Institute Genomics Platform"/>
            <consortium name="The Broad Institute Genome Sequencing Center for Infectious Disease"/>
            <person name="Wu L."/>
            <person name="Ma J."/>
        </authorList>
    </citation>
    <scope>NUCLEOTIDE SEQUENCE [LARGE SCALE GENOMIC DNA]</scope>
    <source>
        <strain evidence="1 2">JCM 16009</strain>
    </source>
</reference>
<protein>
    <submittedName>
        <fullName evidence="1">Uncharacterized protein</fullName>
    </submittedName>
</protein>
<dbReference type="EMBL" id="BAAAQK010000016">
    <property type="protein sequence ID" value="GAA1858192.1"/>
    <property type="molecule type" value="Genomic_DNA"/>
</dbReference>
<dbReference type="Proteomes" id="UP001500449">
    <property type="component" value="Unassembled WGS sequence"/>
</dbReference>
<evidence type="ECO:0000313" key="1">
    <source>
        <dbReference type="EMBL" id="GAA1858192.1"/>
    </source>
</evidence>
<gene>
    <name evidence="1" type="ORF">GCM10009836_42970</name>
</gene>
<dbReference type="RefSeq" id="WP_344419862.1">
    <property type="nucleotide sequence ID" value="NZ_BAAAQK010000016.1"/>
</dbReference>
<name>A0ABN2NBB2_9PSEU</name>
<keyword evidence="2" id="KW-1185">Reference proteome</keyword>
<proteinExistence type="predicted"/>
<accession>A0ABN2NBB2</accession>
<comment type="caution">
    <text evidence="1">The sequence shown here is derived from an EMBL/GenBank/DDBJ whole genome shotgun (WGS) entry which is preliminary data.</text>
</comment>
<evidence type="ECO:0000313" key="2">
    <source>
        <dbReference type="Proteomes" id="UP001500449"/>
    </source>
</evidence>
<sequence>METGFGIAIFLALVGAAICARARAAGGAVVFSLIALTLFVATPVGRGVPAAIGEFFSTIDHAATPVLNGGGSDASG</sequence>
<organism evidence="1 2">
    <name type="scientific">Pseudonocardia ailaonensis</name>
    <dbReference type="NCBI Taxonomy" id="367279"/>
    <lineage>
        <taxon>Bacteria</taxon>
        <taxon>Bacillati</taxon>
        <taxon>Actinomycetota</taxon>
        <taxon>Actinomycetes</taxon>
        <taxon>Pseudonocardiales</taxon>
        <taxon>Pseudonocardiaceae</taxon>
        <taxon>Pseudonocardia</taxon>
    </lineage>
</organism>